<feature type="region of interest" description="Disordered" evidence="1">
    <location>
        <begin position="13"/>
        <end position="38"/>
    </location>
</feature>
<reference evidence="3" key="1">
    <citation type="journal article" date="2019" name="Sci. Rep.">
        <title>Draft genome of Tanacetum cinerariifolium, the natural source of mosquito coil.</title>
        <authorList>
            <person name="Yamashiro T."/>
            <person name="Shiraishi A."/>
            <person name="Satake H."/>
            <person name="Nakayama K."/>
        </authorList>
    </citation>
    <scope>NUCLEOTIDE SEQUENCE</scope>
</reference>
<protein>
    <recommendedName>
        <fullName evidence="2">DUF4218 domain-containing protein</fullName>
    </recommendedName>
</protein>
<evidence type="ECO:0000313" key="3">
    <source>
        <dbReference type="EMBL" id="GEX83687.1"/>
    </source>
</evidence>
<organism evidence="3">
    <name type="scientific">Tanacetum cinerariifolium</name>
    <name type="common">Dalmatian daisy</name>
    <name type="synonym">Chrysanthemum cinerariifolium</name>
    <dbReference type="NCBI Taxonomy" id="118510"/>
    <lineage>
        <taxon>Eukaryota</taxon>
        <taxon>Viridiplantae</taxon>
        <taxon>Streptophyta</taxon>
        <taxon>Embryophyta</taxon>
        <taxon>Tracheophyta</taxon>
        <taxon>Spermatophyta</taxon>
        <taxon>Magnoliopsida</taxon>
        <taxon>eudicotyledons</taxon>
        <taxon>Gunneridae</taxon>
        <taxon>Pentapetalae</taxon>
        <taxon>asterids</taxon>
        <taxon>campanulids</taxon>
        <taxon>Asterales</taxon>
        <taxon>Asteraceae</taxon>
        <taxon>Asteroideae</taxon>
        <taxon>Anthemideae</taxon>
        <taxon>Anthemidinae</taxon>
        <taxon>Tanacetum</taxon>
    </lineage>
</organism>
<dbReference type="PANTHER" id="PTHR48258:SF14">
    <property type="entry name" value="OS02G0583300 PROTEIN"/>
    <property type="match status" value="1"/>
</dbReference>
<dbReference type="GO" id="GO:0003676">
    <property type="term" value="F:nucleic acid binding"/>
    <property type="evidence" value="ECO:0007669"/>
    <property type="project" value="InterPro"/>
</dbReference>
<dbReference type="InterPro" id="IPR036397">
    <property type="entry name" value="RNaseH_sf"/>
</dbReference>
<comment type="caution">
    <text evidence="3">The sequence shown here is derived from an EMBL/GenBank/DDBJ whole genome shotgun (WGS) entry which is preliminary data.</text>
</comment>
<dbReference type="Pfam" id="PF13960">
    <property type="entry name" value="DUF4218"/>
    <property type="match status" value="1"/>
</dbReference>
<name>A0A699HAD2_TANCI</name>
<evidence type="ECO:0000256" key="1">
    <source>
        <dbReference type="SAM" id="MobiDB-lite"/>
    </source>
</evidence>
<dbReference type="InterPro" id="IPR025452">
    <property type="entry name" value="DUF4218"/>
</dbReference>
<evidence type="ECO:0000259" key="2">
    <source>
        <dbReference type="Pfam" id="PF13960"/>
    </source>
</evidence>
<dbReference type="EMBL" id="BKCJ010133371">
    <property type="protein sequence ID" value="GEX83687.1"/>
    <property type="molecule type" value="Genomic_DNA"/>
</dbReference>
<sequence>MMSDMTACLNDLNYIPPNNKQNEPTQGDIGQTSNEPTQATRNDFKELYASANEELYPVCDYVTRLDFMLKFTYFKVKVMYEREFFHVDVVNSGPKSLGKDIDVYLRPLINELKDLWAKPGNEDTPATRALDEDPPRKFDRDDIMAQLARLPTRIKGSNFKHKVIDNDTNIMASKSHDCHIMMKRLLPYGLQQYLPTDVAKPIIKLCLFFKQICSQTLMVDDMVKAQRKVVDIWCNLELIYLPGFFDIMIHLVIHLPLEALKGRPIRPGGFIRIDQQELKKVIWYVLRNNLEINTYQIKFKRGVIMVEENPDIIHVDNSSDLALTTSLNDLEIMAFHIDGQSIDVDAPQDIIDVDENDDIINDEDVLHHDLVHSDDEDLVIVDDDDDGVAIVYSSKGTRKPNLRGRNASRMHTYKETRNLRLRKIIDELGPQSIRFDWKDNCTMLPLSDHSSHWTNLLGQIVREVPMHFGSWRSILPERKAGSSKRLRDLEHLLPCEISMFLPNSKSRDSKSYNPSKNETTIDYSNTSNSNFLRFNFLLYAKSNEGEDESSVAELKGVKGCIIISIIYDLGVIMRKNECFFCEMGIIQQTSCEHTPQQNGIAERKHRHLLNVARSLMFQEEIPLRFWFECLLTAVYLINRLPTSILNGRATLVEEGNPTFSNTYNTLSIMRIDLVKDVYMDLPLGYDHGTSGKVYKLNKSLYGLKQAPR</sequence>
<dbReference type="SUPFAM" id="SSF53098">
    <property type="entry name" value="Ribonuclease H-like"/>
    <property type="match status" value="1"/>
</dbReference>
<dbReference type="InterPro" id="IPR012337">
    <property type="entry name" value="RNaseH-like_sf"/>
</dbReference>
<gene>
    <name evidence="3" type="ORF">Tci_355662</name>
</gene>
<dbReference type="Gene3D" id="3.30.420.10">
    <property type="entry name" value="Ribonuclease H-like superfamily/Ribonuclease H"/>
    <property type="match status" value="1"/>
</dbReference>
<feature type="compositionally biased region" description="Polar residues" evidence="1">
    <location>
        <begin position="16"/>
        <end position="38"/>
    </location>
</feature>
<dbReference type="PANTHER" id="PTHR48258">
    <property type="entry name" value="DUF4218 DOMAIN-CONTAINING PROTEIN-RELATED"/>
    <property type="match status" value="1"/>
</dbReference>
<feature type="domain" description="DUF4218" evidence="2">
    <location>
        <begin position="212"/>
        <end position="265"/>
    </location>
</feature>
<proteinExistence type="predicted"/>
<dbReference type="AlphaFoldDB" id="A0A699HAD2"/>
<accession>A0A699HAD2</accession>